<proteinExistence type="predicted"/>
<dbReference type="RefSeq" id="WP_310547188.1">
    <property type="nucleotide sequence ID" value="NZ_JAVKGR010000001.1"/>
</dbReference>
<evidence type="ECO:0000313" key="1">
    <source>
        <dbReference type="EMBL" id="MDR8018203.1"/>
    </source>
</evidence>
<dbReference type="Proteomes" id="UP001251870">
    <property type="component" value="Unassembled WGS sequence"/>
</dbReference>
<gene>
    <name evidence="1" type="ORF">RIL96_01300</name>
</gene>
<evidence type="ECO:0000313" key="2">
    <source>
        <dbReference type="Proteomes" id="UP001251870"/>
    </source>
</evidence>
<comment type="caution">
    <text evidence="1">The sequence shown here is derived from an EMBL/GenBank/DDBJ whole genome shotgun (WGS) entry which is preliminary data.</text>
</comment>
<organism evidence="1 2">
    <name type="scientific">Nesterenkonia aerolata</name>
    <dbReference type="NCBI Taxonomy" id="3074079"/>
    <lineage>
        <taxon>Bacteria</taxon>
        <taxon>Bacillati</taxon>
        <taxon>Actinomycetota</taxon>
        <taxon>Actinomycetes</taxon>
        <taxon>Micrococcales</taxon>
        <taxon>Micrococcaceae</taxon>
        <taxon>Nesterenkonia</taxon>
    </lineage>
</organism>
<name>A0ABU2DP37_9MICC</name>
<sequence length="60" mass="6836">MSARDRVADTLYQALEKLMAAEMDHRTRKGFEAPLSHESAIRYARAFAHIARAHPDTHDT</sequence>
<reference evidence="1 2" key="1">
    <citation type="submission" date="2023-09" db="EMBL/GenBank/DDBJ databases">
        <title>Description of three actinobacteria isolated from air of manufacturing shop in a pharmaceutical factory.</title>
        <authorList>
            <person name="Zhang D.-F."/>
        </authorList>
    </citation>
    <scope>NUCLEOTIDE SEQUENCE [LARGE SCALE GENOMIC DNA]</scope>
    <source>
        <strain evidence="1 2">LY-0111</strain>
    </source>
</reference>
<protein>
    <submittedName>
        <fullName evidence="1">Uncharacterized protein</fullName>
    </submittedName>
</protein>
<keyword evidence="2" id="KW-1185">Reference proteome</keyword>
<accession>A0ABU2DP37</accession>
<dbReference type="EMBL" id="JAVKGR010000001">
    <property type="protein sequence ID" value="MDR8018203.1"/>
    <property type="molecule type" value="Genomic_DNA"/>
</dbReference>